<keyword evidence="2" id="KW-1185">Reference proteome</keyword>
<evidence type="ECO:0000313" key="2">
    <source>
        <dbReference type="Proteomes" id="UP000821865"/>
    </source>
</evidence>
<organism evidence="1 2">
    <name type="scientific">Dermacentor silvarum</name>
    <name type="common">Tick</name>
    <dbReference type="NCBI Taxonomy" id="543639"/>
    <lineage>
        <taxon>Eukaryota</taxon>
        <taxon>Metazoa</taxon>
        <taxon>Ecdysozoa</taxon>
        <taxon>Arthropoda</taxon>
        <taxon>Chelicerata</taxon>
        <taxon>Arachnida</taxon>
        <taxon>Acari</taxon>
        <taxon>Parasitiformes</taxon>
        <taxon>Ixodida</taxon>
        <taxon>Ixodoidea</taxon>
        <taxon>Ixodidae</taxon>
        <taxon>Rhipicephalinae</taxon>
        <taxon>Dermacentor</taxon>
    </lineage>
</organism>
<reference evidence="1" key="1">
    <citation type="submission" date="2020-05" db="EMBL/GenBank/DDBJ databases">
        <title>Large-scale comparative analyses of tick genomes elucidate their genetic diversity and vector capacities.</title>
        <authorList>
            <person name="Jia N."/>
            <person name="Wang J."/>
            <person name="Shi W."/>
            <person name="Du L."/>
            <person name="Sun Y."/>
            <person name="Zhan W."/>
            <person name="Jiang J."/>
            <person name="Wang Q."/>
            <person name="Zhang B."/>
            <person name="Ji P."/>
            <person name="Sakyi L.B."/>
            <person name="Cui X."/>
            <person name="Yuan T."/>
            <person name="Jiang B."/>
            <person name="Yang W."/>
            <person name="Lam T.T.-Y."/>
            <person name="Chang Q."/>
            <person name="Ding S."/>
            <person name="Wang X."/>
            <person name="Zhu J."/>
            <person name="Ruan X."/>
            <person name="Zhao L."/>
            <person name="Wei J."/>
            <person name="Que T."/>
            <person name="Du C."/>
            <person name="Cheng J."/>
            <person name="Dai P."/>
            <person name="Han X."/>
            <person name="Huang E."/>
            <person name="Gao Y."/>
            <person name="Liu J."/>
            <person name="Shao H."/>
            <person name="Ye R."/>
            <person name="Li L."/>
            <person name="Wei W."/>
            <person name="Wang X."/>
            <person name="Wang C."/>
            <person name="Yang T."/>
            <person name="Huo Q."/>
            <person name="Li W."/>
            <person name="Guo W."/>
            <person name="Chen H."/>
            <person name="Zhou L."/>
            <person name="Ni X."/>
            <person name="Tian J."/>
            <person name="Zhou Y."/>
            <person name="Sheng Y."/>
            <person name="Liu T."/>
            <person name="Pan Y."/>
            <person name="Xia L."/>
            <person name="Li J."/>
            <person name="Zhao F."/>
            <person name="Cao W."/>
        </authorList>
    </citation>
    <scope>NUCLEOTIDE SEQUENCE</scope>
    <source>
        <strain evidence="1">Dsil-2018</strain>
    </source>
</reference>
<evidence type="ECO:0000313" key="1">
    <source>
        <dbReference type="EMBL" id="KAH7948730.1"/>
    </source>
</evidence>
<gene>
    <name evidence="1" type="ORF">HPB49_001409</name>
</gene>
<dbReference type="Proteomes" id="UP000821865">
    <property type="component" value="Chromosome 5"/>
</dbReference>
<comment type="caution">
    <text evidence="1">The sequence shown here is derived from an EMBL/GenBank/DDBJ whole genome shotgun (WGS) entry which is preliminary data.</text>
</comment>
<proteinExistence type="predicted"/>
<sequence length="239" mass="25813">MTLFAIAVPYIGAAAKLFMSLYSSASGPFAGLVILAISSPWVNAKGAAWASLGVCALQLWHALGRGLTGVGRSSFIPGTLDRCSLDANDTAKGGISTVSVYQAVPTTSAYVLPLYRLSFFWIAFIGFLLTLLLGTIFSLATAEKVRAPSPRRESKFKKGSELSFSRSRMRSMGEYWAFKLARKRGASSIFKMQKQSSTYLWKAFGVGLNVSNAFPYKAPSTTLAVVTHIDDPIATPRVF</sequence>
<accession>A0ACB8CNY9</accession>
<name>A0ACB8CNY9_DERSI</name>
<dbReference type="EMBL" id="CM023474">
    <property type="protein sequence ID" value="KAH7948730.1"/>
    <property type="molecule type" value="Genomic_DNA"/>
</dbReference>
<protein>
    <submittedName>
        <fullName evidence="1">Uncharacterized protein</fullName>
    </submittedName>
</protein>